<feature type="transmembrane region" description="Helical" evidence="1">
    <location>
        <begin position="20"/>
        <end position="40"/>
    </location>
</feature>
<evidence type="ECO:0000256" key="1">
    <source>
        <dbReference type="SAM" id="Phobius"/>
    </source>
</evidence>
<name>A0A941ESB1_9ACTN</name>
<dbReference type="Proteomes" id="UP000675781">
    <property type="component" value="Unassembled WGS sequence"/>
</dbReference>
<dbReference type="RefSeq" id="WP_212530635.1">
    <property type="nucleotide sequence ID" value="NZ_JAGSOG010000127.1"/>
</dbReference>
<protein>
    <submittedName>
        <fullName evidence="2">Uncharacterized protein</fullName>
    </submittedName>
</protein>
<keyword evidence="1" id="KW-0812">Transmembrane</keyword>
<reference evidence="2" key="1">
    <citation type="submission" date="2021-04" db="EMBL/GenBank/DDBJ databases">
        <title>Genome based classification of Actinospica acidithermotolerans sp. nov., an actinobacterium isolated from an Indonesian hot spring.</title>
        <authorList>
            <person name="Kusuma A.B."/>
            <person name="Putra K.E."/>
            <person name="Nafisah S."/>
            <person name="Loh J."/>
            <person name="Nouioui I."/>
            <person name="Goodfellow M."/>
        </authorList>
    </citation>
    <scope>NUCLEOTIDE SEQUENCE</scope>
    <source>
        <strain evidence="2">CSCA 57</strain>
    </source>
</reference>
<evidence type="ECO:0000313" key="3">
    <source>
        <dbReference type="Proteomes" id="UP000675781"/>
    </source>
</evidence>
<gene>
    <name evidence="2" type="ORF">KDL01_22935</name>
</gene>
<keyword evidence="1" id="KW-0472">Membrane</keyword>
<keyword evidence="1" id="KW-1133">Transmembrane helix</keyword>
<feature type="transmembrane region" description="Helical" evidence="1">
    <location>
        <begin position="77"/>
        <end position="96"/>
    </location>
</feature>
<dbReference type="AlphaFoldDB" id="A0A941ESB1"/>
<keyword evidence="3" id="KW-1185">Reference proteome</keyword>
<organism evidence="2 3">
    <name type="scientific">Actinospica durhamensis</name>
    <dbReference type="NCBI Taxonomy" id="1508375"/>
    <lineage>
        <taxon>Bacteria</taxon>
        <taxon>Bacillati</taxon>
        <taxon>Actinomycetota</taxon>
        <taxon>Actinomycetes</taxon>
        <taxon>Catenulisporales</taxon>
        <taxon>Actinospicaceae</taxon>
        <taxon>Actinospica</taxon>
    </lineage>
</organism>
<feature type="transmembrane region" description="Helical" evidence="1">
    <location>
        <begin position="154"/>
        <end position="173"/>
    </location>
</feature>
<feature type="transmembrane region" description="Helical" evidence="1">
    <location>
        <begin position="52"/>
        <end position="71"/>
    </location>
</feature>
<dbReference type="EMBL" id="JAGSOG010000127">
    <property type="protein sequence ID" value="MBR7836151.1"/>
    <property type="molecule type" value="Genomic_DNA"/>
</dbReference>
<feature type="transmembrane region" description="Helical" evidence="1">
    <location>
        <begin position="125"/>
        <end position="142"/>
    </location>
</feature>
<evidence type="ECO:0000313" key="2">
    <source>
        <dbReference type="EMBL" id="MBR7836151.1"/>
    </source>
</evidence>
<comment type="caution">
    <text evidence="2">The sequence shown here is derived from an EMBL/GenBank/DDBJ whole genome shotgun (WGS) entry which is preliminary data.</text>
</comment>
<accession>A0A941ESB1</accession>
<sequence length="187" mass="19075">MADDAGDLNPRAFGFGVRTAGAILLAGGSMAVVWAIAVAGGVSGPDVRWRTAVFAASLFAAGFGAVLLLLGRRVPTWLLFAFPSVAAALICTPPLVSRESTPAGSILLVWPILFAGYLLPERVAWATLGVSLGLLMATALRVHSKGTVASCVEVGLSLVATAYITVICGGTIGHSSTGCIRKPGPTR</sequence>
<proteinExistence type="predicted"/>